<proteinExistence type="predicted"/>
<name>A0A9N8UZ04_9GLOM</name>
<dbReference type="AlphaFoldDB" id="A0A9N8UZ04"/>
<feature type="coiled-coil region" evidence="1">
    <location>
        <begin position="87"/>
        <end position="114"/>
    </location>
</feature>
<gene>
    <name evidence="2" type="ORF">AGERDE_LOCUS505</name>
</gene>
<comment type="caution">
    <text evidence="2">The sequence shown here is derived from an EMBL/GenBank/DDBJ whole genome shotgun (WGS) entry which is preliminary data.</text>
</comment>
<evidence type="ECO:0000313" key="3">
    <source>
        <dbReference type="Proteomes" id="UP000789831"/>
    </source>
</evidence>
<dbReference type="Proteomes" id="UP000789831">
    <property type="component" value="Unassembled WGS sequence"/>
</dbReference>
<accession>A0A9N8UZ04</accession>
<organism evidence="2 3">
    <name type="scientific">Ambispora gerdemannii</name>
    <dbReference type="NCBI Taxonomy" id="144530"/>
    <lineage>
        <taxon>Eukaryota</taxon>
        <taxon>Fungi</taxon>
        <taxon>Fungi incertae sedis</taxon>
        <taxon>Mucoromycota</taxon>
        <taxon>Glomeromycotina</taxon>
        <taxon>Glomeromycetes</taxon>
        <taxon>Archaeosporales</taxon>
        <taxon>Ambisporaceae</taxon>
        <taxon>Ambispora</taxon>
    </lineage>
</organism>
<reference evidence="2" key="1">
    <citation type="submission" date="2021-06" db="EMBL/GenBank/DDBJ databases">
        <authorList>
            <person name="Kallberg Y."/>
            <person name="Tangrot J."/>
            <person name="Rosling A."/>
        </authorList>
    </citation>
    <scope>NUCLEOTIDE SEQUENCE</scope>
    <source>
        <strain evidence="2">MT106</strain>
    </source>
</reference>
<evidence type="ECO:0000256" key="1">
    <source>
        <dbReference type="SAM" id="Coils"/>
    </source>
</evidence>
<sequence>MTYEITKEDFLFIVNKPRCRGTEIRNGNEKEGHENCGNCKGNYFVGGECNYGGRHTMEEELKQVNKNFEQFNGLVKKKGKISEAKSESKFQKRRDKLINEFQELKKKCDGEGKEFFQGSCIGLDGSQKGFTKKIKETFFLLAEGLKNYIRIVQNTTWEKIRIFRENLEKLEALSNKYTGLVKEYDNEKDPVRKAHLFALMAEKQKEIAGFRLELNKDPLFELFSKEKDEELNNIVKNIFHGDGQFFK</sequence>
<evidence type="ECO:0000313" key="2">
    <source>
        <dbReference type="EMBL" id="CAG8435257.1"/>
    </source>
</evidence>
<dbReference type="EMBL" id="CAJVPL010000024">
    <property type="protein sequence ID" value="CAG8435257.1"/>
    <property type="molecule type" value="Genomic_DNA"/>
</dbReference>
<keyword evidence="1" id="KW-0175">Coiled coil</keyword>
<dbReference type="OrthoDB" id="10388232at2759"/>
<keyword evidence="3" id="KW-1185">Reference proteome</keyword>
<protein>
    <submittedName>
        <fullName evidence="2">5950_t:CDS:1</fullName>
    </submittedName>
</protein>